<accession>A0ABV9XSI7</accession>
<protein>
    <submittedName>
        <fullName evidence="1">Uncharacterized protein</fullName>
    </submittedName>
</protein>
<dbReference type="Proteomes" id="UP001595833">
    <property type="component" value="Unassembled WGS sequence"/>
</dbReference>
<evidence type="ECO:0000313" key="2">
    <source>
        <dbReference type="Proteomes" id="UP001595833"/>
    </source>
</evidence>
<gene>
    <name evidence="1" type="ORF">ACFPFM_06245</name>
</gene>
<name>A0ABV9XSI7_9PSEU</name>
<proteinExistence type="predicted"/>
<keyword evidence="2" id="KW-1185">Reference proteome</keyword>
<sequence>MQMIEHPLILRHHPCGTTTGGTTFGIERINTRLLGTGAPEDAVTRAFAPVTDWRTHTRNTGFAHRLRHSTNT</sequence>
<comment type="caution">
    <text evidence="1">The sequence shown here is derived from an EMBL/GenBank/DDBJ whole genome shotgun (WGS) entry which is preliminary data.</text>
</comment>
<organism evidence="1 2">
    <name type="scientific">Saccharothrix xinjiangensis</name>
    <dbReference type="NCBI Taxonomy" id="204798"/>
    <lineage>
        <taxon>Bacteria</taxon>
        <taxon>Bacillati</taxon>
        <taxon>Actinomycetota</taxon>
        <taxon>Actinomycetes</taxon>
        <taxon>Pseudonocardiales</taxon>
        <taxon>Pseudonocardiaceae</taxon>
        <taxon>Saccharothrix</taxon>
    </lineage>
</organism>
<evidence type="ECO:0000313" key="1">
    <source>
        <dbReference type="EMBL" id="MFC5053359.1"/>
    </source>
</evidence>
<reference evidence="2" key="1">
    <citation type="journal article" date="2019" name="Int. J. Syst. Evol. Microbiol.">
        <title>The Global Catalogue of Microorganisms (GCM) 10K type strain sequencing project: providing services to taxonomists for standard genome sequencing and annotation.</title>
        <authorList>
            <consortium name="The Broad Institute Genomics Platform"/>
            <consortium name="The Broad Institute Genome Sequencing Center for Infectious Disease"/>
            <person name="Wu L."/>
            <person name="Ma J."/>
        </authorList>
    </citation>
    <scope>NUCLEOTIDE SEQUENCE [LARGE SCALE GENOMIC DNA]</scope>
    <source>
        <strain evidence="2">KCTC 12848</strain>
    </source>
</reference>
<dbReference type="RefSeq" id="WP_344038470.1">
    <property type="nucleotide sequence ID" value="NZ_BAAAKE010000011.1"/>
</dbReference>
<dbReference type="EMBL" id="JBHSJB010000006">
    <property type="protein sequence ID" value="MFC5053359.1"/>
    <property type="molecule type" value="Genomic_DNA"/>
</dbReference>